<dbReference type="AlphaFoldDB" id="A0A9D4V166"/>
<evidence type="ECO:0000256" key="1">
    <source>
        <dbReference type="SAM" id="MobiDB-lite"/>
    </source>
</evidence>
<keyword evidence="3" id="KW-1185">Reference proteome</keyword>
<sequence length="78" mass="9155">MLFDLYINETVDFVSLRMQRRPRSHLHPHTRRRTPTTPSPLPALREMINASLLGARAYQWRIMLSLDIPPDEIQSSEL</sequence>
<comment type="caution">
    <text evidence="2">The sequence shown here is derived from an EMBL/GenBank/DDBJ whole genome shotgun (WGS) entry which is preliminary data.</text>
</comment>
<protein>
    <submittedName>
        <fullName evidence="2">Uncharacterized protein</fullName>
    </submittedName>
</protein>
<accession>A0A9D4V166</accession>
<feature type="region of interest" description="Disordered" evidence="1">
    <location>
        <begin position="22"/>
        <end position="41"/>
    </location>
</feature>
<reference evidence="2" key="1">
    <citation type="submission" date="2021-01" db="EMBL/GenBank/DDBJ databases">
        <title>Adiantum capillus-veneris genome.</title>
        <authorList>
            <person name="Fang Y."/>
            <person name="Liao Q."/>
        </authorList>
    </citation>
    <scope>NUCLEOTIDE SEQUENCE</scope>
    <source>
        <strain evidence="2">H3</strain>
        <tissue evidence="2">Leaf</tissue>
    </source>
</reference>
<proteinExistence type="predicted"/>
<organism evidence="2 3">
    <name type="scientific">Adiantum capillus-veneris</name>
    <name type="common">Maidenhair fern</name>
    <dbReference type="NCBI Taxonomy" id="13818"/>
    <lineage>
        <taxon>Eukaryota</taxon>
        <taxon>Viridiplantae</taxon>
        <taxon>Streptophyta</taxon>
        <taxon>Embryophyta</taxon>
        <taxon>Tracheophyta</taxon>
        <taxon>Polypodiopsida</taxon>
        <taxon>Polypodiidae</taxon>
        <taxon>Polypodiales</taxon>
        <taxon>Pteridineae</taxon>
        <taxon>Pteridaceae</taxon>
        <taxon>Vittarioideae</taxon>
        <taxon>Adiantum</taxon>
    </lineage>
</organism>
<dbReference type="Proteomes" id="UP000886520">
    <property type="component" value="Chromosome 7"/>
</dbReference>
<name>A0A9D4V166_ADICA</name>
<evidence type="ECO:0000313" key="3">
    <source>
        <dbReference type="Proteomes" id="UP000886520"/>
    </source>
</evidence>
<gene>
    <name evidence="2" type="ORF">GOP47_0007513</name>
</gene>
<evidence type="ECO:0000313" key="2">
    <source>
        <dbReference type="EMBL" id="KAI5077689.1"/>
    </source>
</evidence>
<dbReference type="EMBL" id="JABFUD020000007">
    <property type="protein sequence ID" value="KAI5077689.1"/>
    <property type="molecule type" value="Genomic_DNA"/>
</dbReference>
<feature type="compositionally biased region" description="Basic residues" evidence="1">
    <location>
        <begin position="22"/>
        <end position="34"/>
    </location>
</feature>